<dbReference type="EMBL" id="JXAK01000015">
    <property type="protein sequence ID" value="KIL40936.1"/>
    <property type="molecule type" value="Genomic_DNA"/>
</dbReference>
<proteinExistence type="inferred from homology"/>
<dbReference type="Gene3D" id="1.10.3720.10">
    <property type="entry name" value="MetI-like"/>
    <property type="match status" value="1"/>
</dbReference>
<evidence type="ECO:0000256" key="1">
    <source>
        <dbReference type="ARBA" id="ARBA00004651"/>
    </source>
</evidence>
<keyword evidence="5 7" id="KW-1133">Transmembrane helix</keyword>
<comment type="subcellular location">
    <subcellularLocation>
        <location evidence="1 7">Cell membrane</location>
        <topology evidence="1 7">Multi-pass membrane protein</topology>
    </subcellularLocation>
</comment>
<dbReference type="PROSITE" id="PS50928">
    <property type="entry name" value="ABC_TM1"/>
    <property type="match status" value="1"/>
</dbReference>
<accession>A0ABR5AIT0</accession>
<keyword evidence="6 7" id="KW-0472">Membrane</keyword>
<evidence type="ECO:0000313" key="10">
    <source>
        <dbReference type="Proteomes" id="UP000031967"/>
    </source>
</evidence>
<dbReference type="InterPro" id="IPR000515">
    <property type="entry name" value="MetI-like"/>
</dbReference>
<dbReference type="SUPFAM" id="SSF161098">
    <property type="entry name" value="MetI-like"/>
    <property type="match status" value="1"/>
</dbReference>
<evidence type="ECO:0000313" key="9">
    <source>
        <dbReference type="EMBL" id="KIL40936.1"/>
    </source>
</evidence>
<keyword evidence="4 7" id="KW-0812">Transmembrane</keyword>
<keyword evidence="2 7" id="KW-0813">Transport</keyword>
<feature type="transmembrane region" description="Helical" evidence="7">
    <location>
        <begin position="70"/>
        <end position="93"/>
    </location>
</feature>
<keyword evidence="10" id="KW-1185">Reference proteome</keyword>
<dbReference type="PANTHER" id="PTHR43005">
    <property type="entry name" value="BLR7065 PROTEIN"/>
    <property type="match status" value="1"/>
</dbReference>
<gene>
    <name evidence="9" type="ORF">SD70_10810</name>
</gene>
<evidence type="ECO:0000256" key="3">
    <source>
        <dbReference type="ARBA" id="ARBA00022475"/>
    </source>
</evidence>
<dbReference type="InterPro" id="IPR035906">
    <property type="entry name" value="MetI-like_sf"/>
</dbReference>
<dbReference type="PANTHER" id="PTHR43005:SF1">
    <property type="entry name" value="SPERMIDINE_PUTRESCINE TRANSPORT SYSTEM PERMEASE PROTEIN"/>
    <property type="match status" value="1"/>
</dbReference>
<feature type="transmembrane region" description="Helical" evidence="7">
    <location>
        <begin position="105"/>
        <end position="125"/>
    </location>
</feature>
<evidence type="ECO:0000256" key="6">
    <source>
        <dbReference type="ARBA" id="ARBA00023136"/>
    </source>
</evidence>
<feature type="transmembrane region" description="Helical" evidence="7">
    <location>
        <begin position="157"/>
        <end position="179"/>
    </location>
</feature>
<evidence type="ECO:0000256" key="7">
    <source>
        <dbReference type="RuleBase" id="RU363032"/>
    </source>
</evidence>
<name>A0ABR5AIT0_9BACL</name>
<dbReference type="Pfam" id="PF00528">
    <property type="entry name" value="BPD_transp_1"/>
    <property type="match status" value="1"/>
</dbReference>
<dbReference type="Proteomes" id="UP000031967">
    <property type="component" value="Unassembled WGS sequence"/>
</dbReference>
<reference evidence="9 10" key="1">
    <citation type="submission" date="2014-12" db="EMBL/GenBank/DDBJ databases">
        <title>Draft genome sequence of Paenibacillus kamchatkensis strain B-2647.</title>
        <authorList>
            <person name="Karlyshev A.V."/>
            <person name="Kudryashova E.B."/>
        </authorList>
    </citation>
    <scope>NUCLEOTIDE SEQUENCE [LARGE SCALE GENOMIC DNA]</scope>
    <source>
        <strain evidence="9 10">VKM B-2647</strain>
    </source>
</reference>
<feature type="transmembrane region" description="Helical" evidence="7">
    <location>
        <begin position="7"/>
        <end position="32"/>
    </location>
</feature>
<evidence type="ECO:0000259" key="8">
    <source>
        <dbReference type="PROSITE" id="PS50928"/>
    </source>
</evidence>
<evidence type="ECO:0000256" key="2">
    <source>
        <dbReference type="ARBA" id="ARBA00022448"/>
    </source>
</evidence>
<comment type="similarity">
    <text evidence="7">Belongs to the binding-protein-dependent transport system permease family.</text>
</comment>
<evidence type="ECO:0000256" key="4">
    <source>
        <dbReference type="ARBA" id="ARBA00022692"/>
    </source>
</evidence>
<keyword evidence="3" id="KW-1003">Cell membrane</keyword>
<dbReference type="CDD" id="cd06261">
    <property type="entry name" value="TM_PBP2"/>
    <property type="match status" value="1"/>
</dbReference>
<protein>
    <recommendedName>
        <fullName evidence="8">ABC transmembrane type-1 domain-containing protein</fullName>
    </recommendedName>
</protein>
<feature type="domain" description="ABC transmembrane type-1" evidence="8">
    <location>
        <begin position="68"/>
        <end position="282"/>
    </location>
</feature>
<feature type="transmembrane region" description="Helical" evidence="7">
    <location>
        <begin position="266"/>
        <end position="286"/>
    </location>
</feature>
<comment type="caution">
    <text evidence="9">The sequence shown here is derived from an EMBL/GenBank/DDBJ whole genome shotgun (WGS) entry which is preliminary data.</text>
</comment>
<evidence type="ECO:0000256" key="5">
    <source>
        <dbReference type="ARBA" id="ARBA00022989"/>
    </source>
</evidence>
<sequence length="292" mass="32671">MVSEGKFALLLLLPTIVLLAGLLLYPFIYSIYLCFVNLNLTKPWLGTQFVGLANFTTTLMDPEFWSSLKITALFSGFSVAGSLAIGLIAALVLNQKLMFRGLFRSLLLIPWAIPLVIVGMIWKLILHPNYGVLNALLMQTGIIHKNIAWLTEPGWSFFMLILSELWRSFPFVALLYLAALQTIPKDLYEAAKVDGAGTLHNFRHITLPFLQPATLVLLVLRTIDAFRAFDLIFALTKGGPANKTEIVGLYLYKQGFMFTKFGESAAGSYLVTLLILLLVFVYVKLFKLKDIQ</sequence>
<organism evidence="9 10">
    <name type="scientific">Gordoniibacillus kamchatkensis</name>
    <dbReference type="NCBI Taxonomy" id="1590651"/>
    <lineage>
        <taxon>Bacteria</taxon>
        <taxon>Bacillati</taxon>
        <taxon>Bacillota</taxon>
        <taxon>Bacilli</taxon>
        <taxon>Bacillales</taxon>
        <taxon>Paenibacillaceae</taxon>
        <taxon>Gordoniibacillus</taxon>
    </lineage>
</organism>